<proteinExistence type="predicted"/>
<dbReference type="Pfam" id="PF02627">
    <property type="entry name" value="CMD"/>
    <property type="match status" value="1"/>
</dbReference>
<feature type="domain" description="Carboxymuconolactone decarboxylase-like" evidence="1">
    <location>
        <begin position="61"/>
        <end position="138"/>
    </location>
</feature>
<evidence type="ECO:0000313" key="3">
    <source>
        <dbReference type="Proteomes" id="UP001152646"/>
    </source>
</evidence>
<organism evidence="2 3">
    <name type="scientific">Penicillium salamii</name>
    <dbReference type="NCBI Taxonomy" id="1612424"/>
    <lineage>
        <taxon>Eukaryota</taxon>
        <taxon>Fungi</taxon>
        <taxon>Dikarya</taxon>
        <taxon>Ascomycota</taxon>
        <taxon>Pezizomycotina</taxon>
        <taxon>Eurotiomycetes</taxon>
        <taxon>Eurotiomycetidae</taxon>
        <taxon>Eurotiales</taxon>
        <taxon>Aspergillaceae</taxon>
        <taxon>Penicillium</taxon>
    </lineage>
</organism>
<dbReference type="Proteomes" id="UP001152646">
    <property type="component" value="Unassembled WGS sequence"/>
</dbReference>
<gene>
    <name evidence="2" type="ORF">PSALAMII_LOCUS8532</name>
</gene>
<dbReference type="SUPFAM" id="SSF69118">
    <property type="entry name" value="AhpD-like"/>
    <property type="match status" value="1"/>
</dbReference>
<sequence>MKIVSSDLILDSSLQTNMRLPYAPQAPGDSNPETYEIYSRIAARRTPRPLIALDLSLLHAPPVADGYNHFIGSLRSKTVLDPALLELSISRIAILNNAVYEWNIHAPLALKAGLTASALQDARSLPSSCQATEQSIDAWKSSSLTARQQAVLAYTDAMTEAVTVSDDVFQQLLKAELSDRDIVELTATVAGYNCVSRILVALDVGENNAREMKSVDELVANLV</sequence>
<dbReference type="AlphaFoldDB" id="A0A9W4JQ47"/>
<dbReference type="PANTHER" id="PTHR34846">
    <property type="entry name" value="4-CARBOXYMUCONOLACTONE DECARBOXYLASE FAMILY PROTEIN (AFU_ORTHOLOGUE AFUA_6G11590)"/>
    <property type="match status" value="1"/>
</dbReference>
<dbReference type="InterPro" id="IPR029032">
    <property type="entry name" value="AhpD-like"/>
</dbReference>
<dbReference type="GO" id="GO:0051920">
    <property type="term" value="F:peroxiredoxin activity"/>
    <property type="evidence" value="ECO:0007669"/>
    <property type="project" value="InterPro"/>
</dbReference>
<reference evidence="2" key="1">
    <citation type="submission" date="2021-07" db="EMBL/GenBank/DDBJ databases">
        <authorList>
            <person name="Branca A.L. A."/>
        </authorList>
    </citation>
    <scope>NUCLEOTIDE SEQUENCE</scope>
</reference>
<evidence type="ECO:0000259" key="1">
    <source>
        <dbReference type="Pfam" id="PF02627"/>
    </source>
</evidence>
<evidence type="ECO:0000313" key="2">
    <source>
        <dbReference type="EMBL" id="CAG8404886.1"/>
    </source>
</evidence>
<dbReference type="EMBL" id="CAJVPA010000210">
    <property type="protein sequence ID" value="CAG8404886.1"/>
    <property type="molecule type" value="Genomic_DNA"/>
</dbReference>
<accession>A0A9W4JQ47</accession>
<dbReference type="OrthoDB" id="9998495at2759"/>
<protein>
    <recommendedName>
        <fullName evidence="1">Carboxymuconolactone decarboxylase-like domain-containing protein</fullName>
    </recommendedName>
</protein>
<comment type="caution">
    <text evidence="2">The sequence shown here is derived from an EMBL/GenBank/DDBJ whole genome shotgun (WGS) entry which is preliminary data.</text>
</comment>
<dbReference type="PANTHER" id="PTHR34846:SF11">
    <property type="entry name" value="4-CARBOXYMUCONOLACTONE DECARBOXYLASE FAMILY PROTEIN (AFU_ORTHOLOGUE AFUA_6G11590)"/>
    <property type="match status" value="1"/>
</dbReference>
<name>A0A9W4JQ47_9EURO</name>
<dbReference type="InterPro" id="IPR003779">
    <property type="entry name" value="CMD-like"/>
</dbReference>
<dbReference type="Gene3D" id="1.20.1290.10">
    <property type="entry name" value="AhpD-like"/>
    <property type="match status" value="1"/>
</dbReference>